<reference evidence="1 2" key="1">
    <citation type="journal article" date="2022" name="Plant J.">
        <title>Chromosome-level genome of Camellia lanceoleosa provides a valuable resource for understanding genome evolution and self-incompatibility.</title>
        <authorList>
            <person name="Gong W."/>
            <person name="Xiao S."/>
            <person name="Wang L."/>
            <person name="Liao Z."/>
            <person name="Chang Y."/>
            <person name="Mo W."/>
            <person name="Hu G."/>
            <person name="Li W."/>
            <person name="Zhao G."/>
            <person name="Zhu H."/>
            <person name="Hu X."/>
            <person name="Ji K."/>
            <person name="Xiang X."/>
            <person name="Song Q."/>
            <person name="Yuan D."/>
            <person name="Jin S."/>
            <person name="Zhang L."/>
        </authorList>
    </citation>
    <scope>NUCLEOTIDE SEQUENCE [LARGE SCALE GENOMIC DNA]</scope>
    <source>
        <strain evidence="1">SQ_2022a</strain>
    </source>
</reference>
<evidence type="ECO:0000313" key="1">
    <source>
        <dbReference type="EMBL" id="KAI7991206.1"/>
    </source>
</evidence>
<comment type="caution">
    <text evidence="1">The sequence shown here is derived from an EMBL/GenBank/DDBJ whole genome shotgun (WGS) entry which is preliminary data.</text>
</comment>
<keyword evidence="2" id="KW-1185">Reference proteome</keyword>
<dbReference type="Proteomes" id="UP001060215">
    <property type="component" value="Chromosome 13"/>
</dbReference>
<evidence type="ECO:0000313" key="2">
    <source>
        <dbReference type="Proteomes" id="UP001060215"/>
    </source>
</evidence>
<dbReference type="EMBL" id="CM045770">
    <property type="protein sequence ID" value="KAI7991206.1"/>
    <property type="molecule type" value="Genomic_DNA"/>
</dbReference>
<sequence length="612" mass="68435">MRPAVGNFIPAKSTQNPAKTLLSLFPLTKTLSLTQQLHSQIILNGLYRSLLFGSKLSNSYIQLGFLQFATKAFDFINVKNSYSYNTIASGFFKDKRFSDVLRLFKQMRTEGCSVDSFNLAFAIKSCIGLSILQDGKLVHCLAIKSGLDRDPYLVPALIDVYSDLGSLKDAQKLFEEIPQWNTVIWGSMMKGYLKSSEQTKVFELFLEMRTAGFELDPFTSECLVRACGNVSAGKEGKSVHGFCIKHNFMNSNNIYLQTSLVDMYLNCDLLDFGLRLFKGVSNKDVVLWTAMVAGFAKNGRAWEAISLFRQMLGEPMIPNSKTLASIILACCHMGSLQQGKSVHGYMIRNGVELDVVNYTSLIDMYAKCGSIFAAHMVFKEMPMKNVFSWTSMINGFGMHGLLDEAIAVFDQMISDNQLPNSITFVSLLSACSHSGRVEEGWNYFKSMSRDYGITPMEEHFASMVDLLGRAGKIDEALSFISDMPREPGASAWGALLSACRIHKRLELAEEVAKRLLPLEPDKSAVYVLLGNIYGDAGMWEMVKKMRLEIGENGLHKSVGFTSIEVDTKLYVFSSNDKLAYRDTEVEVVWTSLQERMRELGYVPDISFVDADL</sequence>
<organism evidence="1 2">
    <name type="scientific">Camellia lanceoleosa</name>
    <dbReference type="NCBI Taxonomy" id="1840588"/>
    <lineage>
        <taxon>Eukaryota</taxon>
        <taxon>Viridiplantae</taxon>
        <taxon>Streptophyta</taxon>
        <taxon>Embryophyta</taxon>
        <taxon>Tracheophyta</taxon>
        <taxon>Spermatophyta</taxon>
        <taxon>Magnoliopsida</taxon>
        <taxon>eudicotyledons</taxon>
        <taxon>Gunneridae</taxon>
        <taxon>Pentapetalae</taxon>
        <taxon>asterids</taxon>
        <taxon>Ericales</taxon>
        <taxon>Theaceae</taxon>
        <taxon>Camellia</taxon>
    </lineage>
</organism>
<name>A0ACC0FUY0_9ERIC</name>
<gene>
    <name evidence="1" type="ORF">LOK49_LG12G01450</name>
</gene>
<protein>
    <submittedName>
        <fullName evidence="1">Pentatricopeptide repeat-containing protein</fullName>
    </submittedName>
</protein>
<proteinExistence type="predicted"/>
<accession>A0ACC0FUY0</accession>